<dbReference type="InterPro" id="IPR011108">
    <property type="entry name" value="RMMBL"/>
</dbReference>
<keyword evidence="1" id="KW-0540">Nuclease</keyword>
<dbReference type="Pfam" id="PF12706">
    <property type="entry name" value="Lactamase_B_2"/>
    <property type="match status" value="1"/>
</dbReference>
<dbReference type="Pfam" id="PF07521">
    <property type="entry name" value="RMMBL"/>
    <property type="match status" value="1"/>
</dbReference>
<proteinExistence type="predicted"/>
<evidence type="ECO:0000256" key="3">
    <source>
        <dbReference type="ARBA" id="ARBA00022801"/>
    </source>
</evidence>
<dbReference type="AlphaFoldDB" id="A0AA41X301"/>
<dbReference type="InterPro" id="IPR036866">
    <property type="entry name" value="RibonucZ/Hydroxyglut_hydro"/>
</dbReference>
<dbReference type="InterPro" id="IPR001279">
    <property type="entry name" value="Metallo-B-lactamas"/>
</dbReference>
<evidence type="ECO:0000313" key="8">
    <source>
        <dbReference type="EMBL" id="MCP3428563.1"/>
    </source>
</evidence>
<dbReference type="Pfam" id="PF22505">
    <property type="entry name" value="RNase_J_b_CASP"/>
    <property type="match status" value="1"/>
</dbReference>
<dbReference type="GO" id="GO:0004527">
    <property type="term" value="F:exonuclease activity"/>
    <property type="evidence" value="ECO:0007669"/>
    <property type="project" value="UniProtKB-KW"/>
</dbReference>
<keyword evidence="5" id="KW-0269">Exonuclease</keyword>
<evidence type="ECO:0000256" key="6">
    <source>
        <dbReference type="ARBA" id="ARBA00022884"/>
    </source>
</evidence>
<evidence type="ECO:0000313" key="9">
    <source>
        <dbReference type="Proteomes" id="UP001165413"/>
    </source>
</evidence>
<comment type="caution">
    <text evidence="8">The sequence shown here is derived from an EMBL/GenBank/DDBJ whole genome shotgun (WGS) entry which is preliminary data.</text>
</comment>
<dbReference type="Gene3D" id="3.60.15.10">
    <property type="entry name" value="Ribonuclease Z/Hydroxyacylglutathione hydrolase-like"/>
    <property type="match status" value="1"/>
</dbReference>
<keyword evidence="9" id="KW-1185">Reference proteome</keyword>
<organism evidence="8 9">
    <name type="scientific">Opacimonas viscosa</name>
    <dbReference type="NCBI Taxonomy" id="2961944"/>
    <lineage>
        <taxon>Bacteria</taxon>
        <taxon>Pseudomonadati</taxon>
        <taxon>Pseudomonadota</taxon>
        <taxon>Gammaproteobacteria</taxon>
        <taxon>Alteromonadales</taxon>
        <taxon>Alteromonadaceae</taxon>
        <taxon>Opacimonas</taxon>
    </lineage>
</organism>
<dbReference type="Proteomes" id="UP001165413">
    <property type="component" value="Unassembled WGS sequence"/>
</dbReference>
<evidence type="ECO:0000259" key="7">
    <source>
        <dbReference type="SMART" id="SM00849"/>
    </source>
</evidence>
<protein>
    <submittedName>
        <fullName evidence="8">Ribonuclease J</fullName>
    </submittedName>
</protein>
<reference evidence="8" key="1">
    <citation type="submission" date="2022-07" db="EMBL/GenBank/DDBJ databases">
        <title>Characterization of the Novel Bacterium Alteromonas immobilis LMIT006 and Alteromonas gregis LMIT007.</title>
        <authorList>
            <person name="Lin X."/>
        </authorList>
    </citation>
    <scope>NUCLEOTIDE SEQUENCE</scope>
    <source>
        <strain evidence="8">LMIT007</strain>
    </source>
</reference>
<dbReference type="SUPFAM" id="SSF56281">
    <property type="entry name" value="Metallo-hydrolase/oxidoreductase"/>
    <property type="match status" value="1"/>
</dbReference>
<sequence length="457" mass="51024">MNSNPTQEQLWFLPLGGTGEIGMNMNLYGHAGEWLMVDCGLTFNAPINPEFDNDERVTRHPLVSADPTFIEDRKDALQGIIITHAHEDHVGAIPHLWQRFKKPIYTTAFTAEVLKRKLSETDFAEEVPIVIVDHKARFWIGAFECEWLGITHSIPEPYGLVLRTSAGSVFHTGDWKIDQQPVVHSVMNVDHFKQLGNLDITAMVCDSTNALKSGFSISESQCDIGLYHYINSAPKRVIVTCFGSNIARLITLARVAARTGRYMALYGHSLKNMLAVARRTGYWPDECQVIDHRHTGYLPKHEVLAVATGSQGEPKAALARMAKQNHPQVELDAGDRVIFSTIVIPGNEEAVANLILRLEAMHVEVIQAQDSALPIHASGHPNEEELKLMYHWVQPKIAIPTHGEPAHLARHAQIAKEMKIHSQLLGRNGDLYQIAPQTMVKRGFVAAKRIAIKRPRS</sequence>
<dbReference type="PANTHER" id="PTHR43694">
    <property type="entry name" value="RIBONUCLEASE J"/>
    <property type="match status" value="1"/>
</dbReference>
<dbReference type="InterPro" id="IPR042173">
    <property type="entry name" value="RNase_J_2"/>
</dbReference>
<dbReference type="RefSeq" id="WP_254099952.1">
    <property type="nucleotide sequence ID" value="NZ_JANATA010000008.1"/>
</dbReference>
<feature type="domain" description="Metallo-beta-lactamase" evidence="7">
    <location>
        <begin position="22"/>
        <end position="228"/>
    </location>
</feature>
<keyword evidence="4" id="KW-0862">Zinc</keyword>
<dbReference type="PANTHER" id="PTHR43694:SF1">
    <property type="entry name" value="RIBONUCLEASE J"/>
    <property type="match status" value="1"/>
</dbReference>
<gene>
    <name evidence="8" type="ORF">NLF92_06340</name>
</gene>
<dbReference type="EMBL" id="JANATA010000008">
    <property type="protein sequence ID" value="MCP3428563.1"/>
    <property type="molecule type" value="Genomic_DNA"/>
</dbReference>
<dbReference type="SMART" id="SM00849">
    <property type="entry name" value="Lactamase_B"/>
    <property type="match status" value="1"/>
</dbReference>
<keyword evidence="3" id="KW-0378">Hydrolase</keyword>
<dbReference type="GO" id="GO:0003723">
    <property type="term" value="F:RNA binding"/>
    <property type="evidence" value="ECO:0007669"/>
    <property type="project" value="UniProtKB-KW"/>
</dbReference>
<dbReference type="InterPro" id="IPR055132">
    <property type="entry name" value="RNase_J_b_CASP"/>
</dbReference>
<keyword evidence="6" id="KW-0694">RNA-binding</keyword>
<evidence type="ECO:0000256" key="1">
    <source>
        <dbReference type="ARBA" id="ARBA00022722"/>
    </source>
</evidence>
<evidence type="ECO:0000256" key="2">
    <source>
        <dbReference type="ARBA" id="ARBA00022723"/>
    </source>
</evidence>
<keyword evidence="2" id="KW-0479">Metal-binding</keyword>
<evidence type="ECO:0000256" key="5">
    <source>
        <dbReference type="ARBA" id="ARBA00022839"/>
    </source>
</evidence>
<dbReference type="GO" id="GO:0046872">
    <property type="term" value="F:metal ion binding"/>
    <property type="evidence" value="ECO:0007669"/>
    <property type="project" value="UniProtKB-KW"/>
</dbReference>
<dbReference type="CDD" id="cd07714">
    <property type="entry name" value="RNaseJ_MBL-fold"/>
    <property type="match status" value="1"/>
</dbReference>
<dbReference type="Gene3D" id="3.40.50.10710">
    <property type="entry name" value="Metallo-hydrolase/oxidoreductase"/>
    <property type="match status" value="1"/>
</dbReference>
<evidence type="ECO:0000256" key="4">
    <source>
        <dbReference type="ARBA" id="ARBA00022833"/>
    </source>
</evidence>
<name>A0AA41X301_9ALTE</name>
<accession>A0AA41X301</accession>